<keyword evidence="2" id="KW-0472">Membrane</keyword>
<dbReference type="HOGENOM" id="CLU_168123_0_0_4"/>
<protein>
    <recommendedName>
        <fullName evidence="5">Pilus assembly protein</fullName>
    </recommendedName>
</protein>
<dbReference type="KEGG" id="reh:H16_A0977"/>
<name>Q0KD01_CUPNH</name>
<feature type="compositionally biased region" description="Polar residues" evidence="1">
    <location>
        <begin position="91"/>
        <end position="111"/>
    </location>
</feature>
<keyword evidence="4" id="KW-1185">Reference proteome</keyword>
<evidence type="ECO:0000313" key="3">
    <source>
        <dbReference type="EMBL" id="CAJ92120.1"/>
    </source>
</evidence>
<evidence type="ECO:0000256" key="1">
    <source>
        <dbReference type="SAM" id="MobiDB-lite"/>
    </source>
</evidence>
<dbReference type="AlphaFoldDB" id="Q0KD01"/>
<dbReference type="Proteomes" id="UP000008210">
    <property type="component" value="Chromosome 1"/>
</dbReference>
<proteinExistence type="predicted"/>
<feature type="region of interest" description="Disordered" evidence="1">
    <location>
        <begin position="74"/>
        <end position="111"/>
    </location>
</feature>
<feature type="transmembrane region" description="Helical" evidence="2">
    <location>
        <begin position="31"/>
        <end position="52"/>
    </location>
</feature>
<reference evidence="3 4" key="1">
    <citation type="journal article" date="2006" name="Nat. Biotechnol.">
        <title>Genome sequence of the bioplastic-producing 'Knallgas' bacterium Ralstonia eutropha H16.</title>
        <authorList>
            <person name="Pohlmann A."/>
            <person name="Fricke W.F."/>
            <person name="Reinecke F."/>
            <person name="Kusian B."/>
            <person name="Liesegang H."/>
            <person name="Cramm R."/>
            <person name="Eitinger T."/>
            <person name="Ewering C."/>
            <person name="Potter M."/>
            <person name="Schwartz E."/>
            <person name="Strittmatter A."/>
            <person name="Voss I."/>
            <person name="Gottschalk G."/>
            <person name="Steinbuechel A."/>
            <person name="Friedrich B."/>
            <person name="Bowien B."/>
        </authorList>
    </citation>
    <scope>NUCLEOTIDE SEQUENCE [LARGE SCALE GENOMIC DNA]</scope>
    <source>
        <strain evidence="4">ATCC 17699 / DSM 428 / KCTC 22496 / NCIMB 10442 / H16 / Stanier 337</strain>
    </source>
</reference>
<evidence type="ECO:0008006" key="5">
    <source>
        <dbReference type="Google" id="ProtNLM"/>
    </source>
</evidence>
<gene>
    <name evidence="3" type="ordered locus">H16_A0977</name>
</gene>
<evidence type="ECO:0000313" key="4">
    <source>
        <dbReference type="Proteomes" id="UP000008210"/>
    </source>
</evidence>
<dbReference type="STRING" id="381666.H16_A0977"/>
<accession>Q0KD01</accession>
<dbReference type="eggNOG" id="ENOG50331VM">
    <property type="taxonomic scope" value="Bacteria"/>
</dbReference>
<keyword evidence="2" id="KW-0812">Transmembrane</keyword>
<evidence type="ECO:0000256" key="2">
    <source>
        <dbReference type="SAM" id="Phobius"/>
    </source>
</evidence>
<keyword evidence="2" id="KW-1133">Transmembrane helix</keyword>
<organism evidence="3 4">
    <name type="scientific">Cupriavidus necator (strain ATCC 17699 / DSM 428 / KCTC 22496 / NCIMB 10442 / H16 / Stanier 337)</name>
    <name type="common">Ralstonia eutropha</name>
    <dbReference type="NCBI Taxonomy" id="381666"/>
    <lineage>
        <taxon>Bacteria</taxon>
        <taxon>Pseudomonadati</taxon>
        <taxon>Pseudomonadota</taxon>
        <taxon>Betaproteobacteria</taxon>
        <taxon>Burkholderiales</taxon>
        <taxon>Burkholderiaceae</taxon>
        <taxon>Cupriavidus</taxon>
    </lineage>
</organism>
<sequence>MAQPFLCIPMEGVVMTFANLRRKARQQGQGMTEYIIIVALIAVSAIGVYAMFGQTIRNQTAGLAQEMAGKNSASKQAIKQAGSAADDASSKANQGKGLNNYNVGNDTGKNN</sequence>
<dbReference type="EMBL" id="AM260479">
    <property type="protein sequence ID" value="CAJ92120.1"/>
    <property type="molecule type" value="Genomic_DNA"/>
</dbReference>